<feature type="transmembrane region" description="Helical" evidence="1">
    <location>
        <begin position="128"/>
        <end position="153"/>
    </location>
</feature>
<comment type="caution">
    <text evidence="2">The sequence shown here is derived from an EMBL/GenBank/DDBJ whole genome shotgun (WGS) entry which is preliminary data.</text>
</comment>
<evidence type="ECO:0000313" key="3">
    <source>
        <dbReference type="Proteomes" id="UP001165498"/>
    </source>
</evidence>
<dbReference type="InterPro" id="IPR021354">
    <property type="entry name" value="DUF2975"/>
</dbReference>
<name>A0ABT1QLY3_9GAMM</name>
<protein>
    <submittedName>
        <fullName evidence="2">DUF2975 domain-containing protein</fullName>
    </submittedName>
</protein>
<feature type="transmembrane region" description="Helical" evidence="1">
    <location>
        <begin position="53"/>
        <end position="76"/>
    </location>
</feature>
<reference evidence="2" key="1">
    <citation type="submission" date="2022-07" db="EMBL/GenBank/DDBJ databases">
        <title>Tahibacter sp., a new gammaproteobacterium isolated from the silt sample collected at pig farm.</title>
        <authorList>
            <person name="Chen H."/>
        </authorList>
    </citation>
    <scope>NUCLEOTIDE SEQUENCE</scope>
    <source>
        <strain evidence="2">P2K</strain>
    </source>
</reference>
<proteinExistence type="predicted"/>
<evidence type="ECO:0000313" key="2">
    <source>
        <dbReference type="EMBL" id="MCQ4163540.1"/>
    </source>
</evidence>
<keyword evidence="1" id="KW-0812">Transmembrane</keyword>
<evidence type="ECO:0000256" key="1">
    <source>
        <dbReference type="SAM" id="Phobius"/>
    </source>
</evidence>
<sequence length="167" mass="17665">MTDVQIAHIRARSAALLRFVSLLAAALWLTFLLERFGAVSLRLVAQAGDAAAWRAFAVQGVLAIPELFYLLALGGVRRALAEFARGQLYVPAVTRMLHRIGVLLAAGACIGVFVVPGLQRALGAAPGYWIAFDVSALVLGALGLSLTVIAHVFGRAAALEAELDEIF</sequence>
<keyword evidence="3" id="KW-1185">Reference proteome</keyword>
<dbReference type="EMBL" id="JANFQO010000002">
    <property type="protein sequence ID" value="MCQ4163540.1"/>
    <property type="molecule type" value="Genomic_DNA"/>
</dbReference>
<dbReference type="Pfam" id="PF11188">
    <property type="entry name" value="DUF2975"/>
    <property type="match status" value="1"/>
</dbReference>
<organism evidence="2 3">
    <name type="scientific">Tahibacter harae</name>
    <dbReference type="NCBI Taxonomy" id="2963937"/>
    <lineage>
        <taxon>Bacteria</taxon>
        <taxon>Pseudomonadati</taxon>
        <taxon>Pseudomonadota</taxon>
        <taxon>Gammaproteobacteria</taxon>
        <taxon>Lysobacterales</taxon>
        <taxon>Rhodanobacteraceae</taxon>
        <taxon>Tahibacter</taxon>
    </lineage>
</organism>
<accession>A0ABT1QLY3</accession>
<dbReference type="RefSeq" id="WP_255910826.1">
    <property type="nucleotide sequence ID" value="NZ_JANFQO010000002.1"/>
</dbReference>
<feature type="transmembrane region" description="Helical" evidence="1">
    <location>
        <begin position="97"/>
        <end position="116"/>
    </location>
</feature>
<gene>
    <name evidence="2" type="ORF">NM961_02335</name>
</gene>
<dbReference type="Proteomes" id="UP001165498">
    <property type="component" value="Unassembled WGS sequence"/>
</dbReference>
<keyword evidence="1" id="KW-0472">Membrane</keyword>
<feature type="transmembrane region" description="Helical" evidence="1">
    <location>
        <begin position="15"/>
        <end position="33"/>
    </location>
</feature>
<keyword evidence="1" id="KW-1133">Transmembrane helix</keyword>